<comment type="caution">
    <text evidence="1">The sequence shown here is derived from an EMBL/GenBank/DDBJ whole genome shotgun (WGS) entry which is preliminary data.</text>
</comment>
<reference evidence="1 2" key="1">
    <citation type="submission" date="2022-10" db="EMBL/GenBank/DDBJ databases">
        <title>Defluviimonas sp. nov., isolated from ocean surface sediments.</title>
        <authorList>
            <person name="He W."/>
            <person name="Wang L."/>
            <person name="Zhang D.-F."/>
        </authorList>
    </citation>
    <scope>NUCLEOTIDE SEQUENCE [LARGE SCALE GENOMIC DNA]</scope>
    <source>
        <strain evidence="1 2">WL0050</strain>
    </source>
</reference>
<dbReference type="SUPFAM" id="SSF47598">
    <property type="entry name" value="Ribbon-helix-helix"/>
    <property type="match status" value="1"/>
</dbReference>
<gene>
    <name evidence="1" type="ORF">OEZ71_19010</name>
</gene>
<name>A0ABT2ZTB1_9RHOB</name>
<organism evidence="1 2">
    <name type="scientific">Albidovulum litorale</name>
    <dbReference type="NCBI Taxonomy" id="2984134"/>
    <lineage>
        <taxon>Bacteria</taxon>
        <taxon>Pseudomonadati</taxon>
        <taxon>Pseudomonadota</taxon>
        <taxon>Alphaproteobacteria</taxon>
        <taxon>Rhodobacterales</taxon>
        <taxon>Paracoccaceae</taxon>
        <taxon>Albidovulum</taxon>
    </lineage>
</organism>
<keyword evidence="2" id="KW-1185">Reference proteome</keyword>
<dbReference type="RefSeq" id="WP_263741670.1">
    <property type="nucleotide sequence ID" value="NZ_JAOWKZ010000005.1"/>
</dbReference>
<evidence type="ECO:0000313" key="1">
    <source>
        <dbReference type="EMBL" id="MCV2874393.1"/>
    </source>
</evidence>
<dbReference type="EMBL" id="JAOWKZ010000005">
    <property type="protein sequence ID" value="MCV2874393.1"/>
    <property type="molecule type" value="Genomic_DNA"/>
</dbReference>
<evidence type="ECO:0000313" key="2">
    <source>
        <dbReference type="Proteomes" id="UP001652564"/>
    </source>
</evidence>
<protein>
    <submittedName>
        <fullName evidence="1">Pilus assembly protein HicB</fullName>
    </submittedName>
</protein>
<proteinExistence type="predicted"/>
<sequence length="73" mass="7659">MTAPKARVSLNLPQSLKAAAEDFAMREGVSLNQFIALALAEKVGAARAADFFTERGQGADAARAVAWLEGRPG</sequence>
<dbReference type="Proteomes" id="UP001652564">
    <property type="component" value="Unassembled WGS sequence"/>
</dbReference>
<dbReference type="InterPro" id="IPR010985">
    <property type="entry name" value="Ribbon_hlx_hlx"/>
</dbReference>
<accession>A0ABT2ZTB1</accession>